<dbReference type="Pfam" id="PF12783">
    <property type="entry name" value="Sec7-like_HUS"/>
    <property type="match status" value="1"/>
</dbReference>
<evidence type="ECO:0000256" key="2">
    <source>
        <dbReference type="ARBA" id="ARBA00004399"/>
    </source>
</evidence>
<dbReference type="STRING" id="300112.A0A4S2L1Z6"/>
<keyword evidence="4" id="KW-0333">Golgi apparatus</keyword>
<evidence type="ECO:0000313" key="8">
    <source>
        <dbReference type="Proteomes" id="UP000310200"/>
    </source>
</evidence>
<feature type="region of interest" description="Disordered" evidence="5">
    <location>
        <begin position="323"/>
        <end position="342"/>
    </location>
</feature>
<feature type="compositionally biased region" description="Low complexity" evidence="5">
    <location>
        <begin position="1769"/>
        <end position="1779"/>
    </location>
</feature>
<comment type="caution">
    <text evidence="7">The sequence shown here is derived from an EMBL/GenBank/DDBJ whole genome shotgun (WGS) entry which is preliminary data.</text>
</comment>
<feature type="compositionally biased region" description="Basic and acidic residues" evidence="5">
    <location>
        <begin position="292"/>
        <end position="318"/>
    </location>
</feature>
<dbReference type="Proteomes" id="UP000310200">
    <property type="component" value="Unassembled WGS sequence"/>
</dbReference>
<feature type="region of interest" description="Disordered" evidence="5">
    <location>
        <begin position="1846"/>
        <end position="1866"/>
    </location>
</feature>
<dbReference type="SUPFAM" id="SSF48371">
    <property type="entry name" value="ARM repeat"/>
    <property type="match status" value="1"/>
</dbReference>
<comment type="subcellular location">
    <subcellularLocation>
        <location evidence="2">Endoplasmic reticulum-Golgi intermediate compartment</location>
    </subcellularLocation>
    <subcellularLocation>
        <location evidence="1">Golgi apparatus</location>
        <location evidence="1">cis-Golgi network</location>
    </subcellularLocation>
</comment>
<keyword evidence="3" id="KW-0813">Transport</keyword>
<dbReference type="GO" id="GO:0010256">
    <property type="term" value="P:endomembrane system organization"/>
    <property type="evidence" value="ECO:0007669"/>
    <property type="project" value="UniProtKB-ARBA"/>
</dbReference>
<keyword evidence="8" id="KW-1185">Reference proteome</keyword>
<evidence type="ECO:0000256" key="3">
    <source>
        <dbReference type="ARBA" id="ARBA00022448"/>
    </source>
</evidence>
<organism evidence="7 8">
    <name type="scientific">Temnothorax longispinosus</name>
    <dbReference type="NCBI Taxonomy" id="300112"/>
    <lineage>
        <taxon>Eukaryota</taxon>
        <taxon>Metazoa</taxon>
        <taxon>Ecdysozoa</taxon>
        <taxon>Arthropoda</taxon>
        <taxon>Hexapoda</taxon>
        <taxon>Insecta</taxon>
        <taxon>Pterygota</taxon>
        <taxon>Neoptera</taxon>
        <taxon>Endopterygota</taxon>
        <taxon>Hymenoptera</taxon>
        <taxon>Apocrita</taxon>
        <taxon>Aculeata</taxon>
        <taxon>Formicoidea</taxon>
        <taxon>Formicidae</taxon>
        <taxon>Myrmicinae</taxon>
        <taxon>Temnothorax</taxon>
    </lineage>
</organism>
<dbReference type="GO" id="GO:0005794">
    <property type="term" value="C:Golgi apparatus"/>
    <property type="evidence" value="ECO:0007669"/>
    <property type="project" value="UniProtKB-SubCell"/>
</dbReference>
<dbReference type="FunFam" id="1.10.1000.11:FF:000007">
    <property type="entry name" value="Golgi-specific brefeldin A-resistance guanine nucleotide exchange factor 1"/>
    <property type="match status" value="1"/>
</dbReference>
<reference evidence="7 8" key="1">
    <citation type="journal article" date="2019" name="Philos. Trans. R. Soc. Lond., B, Biol. Sci.">
        <title>Ant behaviour and brain gene expression of defending hosts depend on the ecological success of the intruding social parasite.</title>
        <authorList>
            <person name="Kaur R."/>
            <person name="Stoldt M."/>
            <person name="Jongepier E."/>
            <person name="Feldmeyer B."/>
            <person name="Menzel F."/>
            <person name="Bornberg-Bauer E."/>
            <person name="Foitzik S."/>
        </authorList>
    </citation>
    <scope>NUCLEOTIDE SEQUENCE [LARGE SCALE GENOMIC DNA]</scope>
    <source>
        <tissue evidence="7">Whole body</tissue>
    </source>
</reference>
<dbReference type="Gene3D" id="1.10.1000.11">
    <property type="entry name" value="Arf Nucleotide-binding Site Opener,domain 2"/>
    <property type="match status" value="1"/>
</dbReference>
<dbReference type="SUPFAM" id="SSF48425">
    <property type="entry name" value="Sec7 domain"/>
    <property type="match status" value="1"/>
</dbReference>
<dbReference type="GO" id="GO:0032012">
    <property type="term" value="P:regulation of ARF protein signal transduction"/>
    <property type="evidence" value="ECO:0007669"/>
    <property type="project" value="InterPro"/>
</dbReference>
<dbReference type="CDD" id="cd00171">
    <property type="entry name" value="Sec7"/>
    <property type="match status" value="1"/>
</dbReference>
<dbReference type="Pfam" id="PF23325">
    <property type="entry name" value="TPR_28"/>
    <property type="match status" value="1"/>
</dbReference>
<dbReference type="InterPro" id="IPR016024">
    <property type="entry name" value="ARM-type_fold"/>
</dbReference>
<evidence type="ECO:0000259" key="6">
    <source>
        <dbReference type="PROSITE" id="PS50190"/>
    </source>
</evidence>
<dbReference type="PANTHER" id="PTHR10663:SF388">
    <property type="entry name" value="GOLGI-SPECIFIC BREFELDIN A-RESISTANCE GUANINE NUCLEOTIDE EXCHANGE FACTOR 1"/>
    <property type="match status" value="1"/>
</dbReference>
<dbReference type="SMART" id="SM00222">
    <property type="entry name" value="Sec7"/>
    <property type="match status" value="1"/>
</dbReference>
<dbReference type="PROSITE" id="PS50190">
    <property type="entry name" value="SEC7"/>
    <property type="match status" value="1"/>
</dbReference>
<feature type="compositionally biased region" description="Low complexity" evidence="5">
    <location>
        <begin position="416"/>
        <end position="432"/>
    </location>
</feature>
<evidence type="ECO:0000256" key="5">
    <source>
        <dbReference type="SAM" id="MobiDB-lite"/>
    </source>
</evidence>
<dbReference type="InterPro" id="IPR035999">
    <property type="entry name" value="Sec7_dom_sf"/>
</dbReference>
<accession>A0A4S2L1Z6</accession>
<dbReference type="InterPro" id="IPR000904">
    <property type="entry name" value="Sec7_dom"/>
</dbReference>
<feature type="region of interest" description="Disordered" evidence="5">
    <location>
        <begin position="290"/>
        <end position="318"/>
    </location>
</feature>
<feature type="compositionally biased region" description="Basic and acidic residues" evidence="5">
    <location>
        <begin position="397"/>
        <end position="411"/>
    </location>
</feature>
<dbReference type="GO" id="GO:0016197">
    <property type="term" value="P:endosomal transport"/>
    <property type="evidence" value="ECO:0007669"/>
    <property type="project" value="UniProtKB-ARBA"/>
</dbReference>
<name>A0A4S2L1Z6_9HYME</name>
<feature type="compositionally biased region" description="Basic and acidic residues" evidence="5">
    <location>
        <begin position="326"/>
        <end position="342"/>
    </location>
</feature>
<dbReference type="Gene3D" id="1.10.220.20">
    <property type="match status" value="1"/>
</dbReference>
<feature type="region of interest" description="Disordered" evidence="5">
    <location>
        <begin position="219"/>
        <end position="256"/>
    </location>
</feature>
<proteinExistence type="predicted"/>
<evidence type="ECO:0000256" key="4">
    <source>
        <dbReference type="ARBA" id="ARBA00023034"/>
    </source>
</evidence>
<dbReference type="InterPro" id="IPR056604">
    <property type="entry name" value="GBF1-like_TPR"/>
</dbReference>
<evidence type="ECO:0000313" key="7">
    <source>
        <dbReference type="EMBL" id="TGZ54479.1"/>
    </source>
</evidence>
<feature type="region of interest" description="Disordered" evidence="5">
    <location>
        <begin position="395"/>
        <end position="448"/>
    </location>
</feature>
<evidence type="ECO:0000256" key="1">
    <source>
        <dbReference type="ARBA" id="ARBA00004222"/>
    </source>
</evidence>
<protein>
    <submittedName>
        <fullName evidence="7">Golgi-specific brefeldin A-resistance guanine nucleotide exchange factor 1</fullName>
    </submittedName>
</protein>
<gene>
    <name evidence="7" type="ORF">DBV15_06969</name>
</gene>
<feature type="compositionally biased region" description="Basic residues" evidence="5">
    <location>
        <begin position="231"/>
        <end position="244"/>
    </location>
</feature>
<dbReference type="InterPro" id="IPR032691">
    <property type="entry name" value="Mon2/Sec7/BIG1-like_HUS"/>
</dbReference>
<dbReference type="InterPro" id="IPR023394">
    <property type="entry name" value="Sec7_C_sf"/>
</dbReference>
<dbReference type="GO" id="GO:0005793">
    <property type="term" value="C:endoplasmic reticulum-Golgi intermediate compartment"/>
    <property type="evidence" value="ECO:0007669"/>
    <property type="project" value="UniProtKB-SubCell"/>
</dbReference>
<dbReference type="GO" id="GO:0005085">
    <property type="term" value="F:guanyl-nucleotide exchange factor activity"/>
    <property type="evidence" value="ECO:0007669"/>
    <property type="project" value="InterPro"/>
</dbReference>
<feature type="domain" description="SEC7" evidence="6">
    <location>
        <begin position="711"/>
        <end position="904"/>
    </location>
</feature>
<dbReference type="EMBL" id="QBLH01000655">
    <property type="protein sequence ID" value="TGZ54479.1"/>
    <property type="molecule type" value="Genomic_DNA"/>
</dbReference>
<dbReference type="PANTHER" id="PTHR10663">
    <property type="entry name" value="GUANYL-NUCLEOTIDE EXCHANGE FACTOR"/>
    <property type="match status" value="1"/>
</dbReference>
<sequence>MSRIVRPAGPCRGGLYVVEGEVCLLVTAMRRGARWSSHSHQDDDQDALMKGLGTLKEVLNEHRDLSQLEPAVFLTPFLEIIRSEETTGPVTSLALSAVNKIISYGLVDSNHPAVAICVEAIADAVTHARFVGADASGDGVVLMRVLQVLRALMLSPAGDHLSNESVCEIMLSCFRICFETRLSEILRKTAEHCLRDMVQHLFTRLPQFVEDTRVLPNMKKMRTNSIENTRSKSRKQKSYTKQKSKSTTEDVDEKESSISSAVDKIRANHLATTPVSPVGNIVDMQGTLNHASVDKNEDEKSDSKLNVSKEDTKDGKDCIKATDNQEADKKQEIDKDGSNGDIKSEIKTIEANSTPENIDVENKVAASVESKSVENKVAASAESKSVEDKVAALAESKSVEKEDTVDQKIADESESSIKQSISPSLSKLSISENQGDEEKSIDLAQSPTGSVEDLSIDENVPRATKVKESEQIEEYVNSQGVRFISLQQRAPYGALCVRELFRFLISLCSPFDKQNNEIMTHLGLSLLQVALEIAADALSNFLSLLALAKDDLCRNLILLLGTDRLSILAVNLQVSYLLFESQREHLKFQLEHYLIKLMDIVVSESNRISYEQRELALEAIVRLWRIPGLPAELYLNYDCGLYSTNLYEELMKMFSKNVSLPMTNGMHTMQLISLDAIMMLIVGMEIRCKGCKELCKPSRHEASSNLPTREDLLDIKSNKRWLVLGTEKFNENPRAGIAKLTEQGLLSDTSGHSDPEKVAKLLRENPGLDKKAIGEYISKKENMNILNCFVHNFDLRNTRIDQALRLYLESFRLPGEAPLIFLLLEKFAEHWHDSNGRPFASADAAFALAYAVIMLNVDQHNYNVRRQSNPMTADEFKKNLKKVNGDVDFDQDMLDEIYTSIKGEEIVMPAEQTGLVKENYLWKVLLRRGCGPESAYLKVGNSGEFIDKDLAEHAWGPIISALCRAYDKAPDRTLQRKVAQTFLSCAAISAYHGMCGDLDTLIVSLCKFTGLQIGGKSEQVVLHLGGSPKSQMAARTLFKITHLHGDALRASWKNIIDCLQSLYEARLLPKNLTEAEDFIDPSGKISLLREPTTPKTSPGDQGILSTFYSYIAMDTSRLPHPAEATARKKAMEFIANCYLKEIIEESKFFQSESLNSLVGALVSVNPNDEDISIFLLELLLEVTIQNRDRVTCIWPVVQSHLDRLLTVAARENHPYLLERVAVGMLRLAIRLLRGEEFACLSPLLPLTHLPSATTVPLARQIAYGLFELLKTGAANIHSAEDWKVVFSLLECAGAGALAPKRSNTVLDETTNARASVLDPRPISPVPEWVLVSPTGTEAPLPVAADTIVLARDLQPHDSAAFVKCCDSLNFLVRDMAHVTPFNFDLCVNCVRTFAEAVLQCAGKRNRVCNSAEESADYQRSPVQLLELIYTLHTRIAQVFRWWAEEGSIDDGISLWPQAWRPLLQSIARLCCDARRLVRTSAIAYLQSTLMAQDLAQLSAIEWSQCLEEVLFPLLAQLLGPIASNDPIGVEETRVRVAMLLSKVFLQRLTPLLSLPGFLPLWLTVLELLRAYMHADNSELLFEAIPESLKNMLLVMSSANVLAPSSNLWAPTWRAIDAFLPNLKAELFPEPPIAVLSPQPSPQQSSQSQVISLVGQAQQPPSFPGSIAPQPESTFSSADIECSSENNIDTKIMTQPLDILNSAQSGGIPVPLPTLMYNTEGKETQQVITLVSQPAPSVSSPVAVQPTAQSFFDICYSANSLTEKTDERQQLLQEQQQQQQSMSPSEEEHSKLMKNTAQNVGLADENRDLILAMRKYEEWKQQQEQQQMLMQQQCTQHTQSAQYQHSVTENSPYRVDPSEKMTVDSTGTTTTFNSASYFNEDPAADLLFVVTNP</sequence>
<dbReference type="Pfam" id="PF01369">
    <property type="entry name" value="Sec7"/>
    <property type="match status" value="1"/>
</dbReference>
<feature type="region of interest" description="Disordered" evidence="5">
    <location>
        <begin position="1764"/>
        <end position="1792"/>
    </location>
</feature>